<evidence type="ECO:0000313" key="7">
    <source>
        <dbReference type="EMBL" id="PKU22784.1"/>
    </source>
</evidence>
<dbReference type="GO" id="GO:0046872">
    <property type="term" value="F:metal ion binding"/>
    <property type="evidence" value="ECO:0007669"/>
    <property type="project" value="UniProtKB-KW"/>
</dbReference>
<evidence type="ECO:0000313" key="8">
    <source>
        <dbReference type="Proteomes" id="UP000233293"/>
    </source>
</evidence>
<accession>A0A2N3PQW8</accession>
<evidence type="ECO:0000256" key="5">
    <source>
        <dbReference type="ARBA" id="ARBA00022833"/>
    </source>
</evidence>
<evidence type="ECO:0000256" key="3">
    <source>
        <dbReference type="ARBA" id="ARBA00022723"/>
    </source>
</evidence>
<evidence type="ECO:0000259" key="6">
    <source>
        <dbReference type="Pfam" id="PF00753"/>
    </source>
</evidence>
<keyword evidence="5" id="KW-0862">Zinc</keyword>
<keyword evidence="4" id="KW-0378">Hydrolase</keyword>
<reference evidence="8" key="1">
    <citation type="submission" date="2017-12" db="EMBL/GenBank/DDBJ databases">
        <title>Draft genome sequence of Telmatospirillum siberiense 26-4b1T, an acidotolerant peatland alphaproteobacterium potentially involved in sulfur cycling.</title>
        <authorList>
            <person name="Hausmann B."/>
            <person name="Pjevac P."/>
            <person name="Schreck K."/>
            <person name="Herbold C.W."/>
            <person name="Daims H."/>
            <person name="Wagner M."/>
            <person name="Pester M."/>
            <person name="Loy A."/>
        </authorList>
    </citation>
    <scope>NUCLEOTIDE SEQUENCE [LARGE SCALE GENOMIC DNA]</scope>
    <source>
        <strain evidence="8">26-4b1</strain>
    </source>
</reference>
<comment type="cofactor">
    <cofactor evidence="1">
        <name>Zn(2+)</name>
        <dbReference type="ChEBI" id="CHEBI:29105"/>
    </cofactor>
</comment>
<dbReference type="Proteomes" id="UP000233293">
    <property type="component" value="Unassembled WGS sequence"/>
</dbReference>
<dbReference type="Gene3D" id="3.60.15.10">
    <property type="entry name" value="Ribonuclease Z/Hydroxyacylglutathione hydrolase-like"/>
    <property type="match status" value="1"/>
</dbReference>
<evidence type="ECO:0000256" key="1">
    <source>
        <dbReference type="ARBA" id="ARBA00001947"/>
    </source>
</evidence>
<dbReference type="InterPro" id="IPR051013">
    <property type="entry name" value="MBL_superfamily_lactonases"/>
</dbReference>
<gene>
    <name evidence="7" type="ORF">CWS72_20145</name>
</gene>
<dbReference type="EMBL" id="PIUM01000027">
    <property type="protein sequence ID" value="PKU22784.1"/>
    <property type="molecule type" value="Genomic_DNA"/>
</dbReference>
<protein>
    <recommendedName>
        <fullName evidence="6">Metallo-beta-lactamase domain-containing protein</fullName>
    </recommendedName>
</protein>
<proteinExistence type="inferred from homology"/>
<dbReference type="AlphaFoldDB" id="A0A2N3PQW8"/>
<feature type="domain" description="Metallo-beta-lactamase" evidence="6">
    <location>
        <begin position="162"/>
        <end position="248"/>
    </location>
</feature>
<evidence type="ECO:0000256" key="4">
    <source>
        <dbReference type="ARBA" id="ARBA00022801"/>
    </source>
</evidence>
<dbReference type="SUPFAM" id="SSF56281">
    <property type="entry name" value="Metallo-hydrolase/oxidoreductase"/>
    <property type="match status" value="1"/>
</dbReference>
<dbReference type="RefSeq" id="WP_101252434.1">
    <property type="nucleotide sequence ID" value="NZ_PIUM01000027.1"/>
</dbReference>
<dbReference type="PANTHER" id="PTHR42978">
    <property type="entry name" value="QUORUM-QUENCHING LACTONASE YTNP-RELATED-RELATED"/>
    <property type="match status" value="1"/>
</dbReference>
<keyword evidence="3" id="KW-0479">Metal-binding</keyword>
<sequence length="264" mass="29694">MISSRVTTDSDDGLRDLHFHGRTLFEALEKFAASKAEASIKVLPDFWNEAHRWEAPRDRYNPRKSINTRSYEILKLLQASLIEDLRRGRLVGLGYRMPRCSADAPELIPFDVWSDDIQWVLGTVQGGGLDYVGVRIIARPANRTRASQPSQRLAKIGHKVRLIDGEYDVFGDGSVTCLPTHGHTPGHQSLRLRLASGDLVLAADACYFCRTLRERRLPRYADDREAMLASLDRLEALERGGARIVFGHDPAFRSIVPHPPEALD</sequence>
<name>A0A2N3PQW8_9PROT</name>
<dbReference type="GO" id="GO:0016787">
    <property type="term" value="F:hydrolase activity"/>
    <property type="evidence" value="ECO:0007669"/>
    <property type="project" value="UniProtKB-KW"/>
</dbReference>
<dbReference type="PANTHER" id="PTHR42978:SF7">
    <property type="entry name" value="METALLO-HYDROLASE RV2300C-RELATED"/>
    <property type="match status" value="1"/>
</dbReference>
<evidence type="ECO:0000256" key="2">
    <source>
        <dbReference type="ARBA" id="ARBA00007749"/>
    </source>
</evidence>
<organism evidence="7 8">
    <name type="scientific">Telmatospirillum siberiense</name>
    <dbReference type="NCBI Taxonomy" id="382514"/>
    <lineage>
        <taxon>Bacteria</taxon>
        <taxon>Pseudomonadati</taxon>
        <taxon>Pseudomonadota</taxon>
        <taxon>Alphaproteobacteria</taxon>
        <taxon>Rhodospirillales</taxon>
        <taxon>Rhodospirillaceae</taxon>
        <taxon>Telmatospirillum</taxon>
    </lineage>
</organism>
<dbReference type="Pfam" id="PF00753">
    <property type="entry name" value="Lactamase_B"/>
    <property type="match status" value="1"/>
</dbReference>
<dbReference type="InterPro" id="IPR001279">
    <property type="entry name" value="Metallo-B-lactamas"/>
</dbReference>
<dbReference type="OrthoDB" id="9773738at2"/>
<keyword evidence="8" id="KW-1185">Reference proteome</keyword>
<dbReference type="InterPro" id="IPR036866">
    <property type="entry name" value="RibonucZ/Hydroxyglut_hydro"/>
</dbReference>
<comment type="caution">
    <text evidence="7">The sequence shown here is derived from an EMBL/GenBank/DDBJ whole genome shotgun (WGS) entry which is preliminary data.</text>
</comment>
<comment type="similarity">
    <text evidence="2">Belongs to the metallo-beta-lactamase superfamily.</text>
</comment>